<keyword evidence="1" id="KW-1185">Reference proteome</keyword>
<organism evidence="1 2">
    <name type="scientific">Trichuris muris</name>
    <name type="common">Mouse whipworm</name>
    <dbReference type="NCBI Taxonomy" id="70415"/>
    <lineage>
        <taxon>Eukaryota</taxon>
        <taxon>Metazoa</taxon>
        <taxon>Ecdysozoa</taxon>
        <taxon>Nematoda</taxon>
        <taxon>Enoplea</taxon>
        <taxon>Dorylaimia</taxon>
        <taxon>Trichinellida</taxon>
        <taxon>Trichuridae</taxon>
        <taxon>Trichuris</taxon>
    </lineage>
</organism>
<protein>
    <submittedName>
        <fullName evidence="2">Uncharacterized protein</fullName>
    </submittedName>
</protein>
<dbReference type="AlphaFoldDB" id="A0A5S6QF46"/>
<evidence type="ECO:0000313" key="1">
    <source>
        <dbReference type="Proteomes" id="UP000046395"/>
    </source>
</evidence>
<proteinExistence type="predicted"/>
<evidence type="ECO:0000313" key="2">
    <source>
        <dbReference type="WBParaSite" id="TMUE_1000005809.1"/>
    </source>
</evidence>
<dbReference type="Proteomes" id="UP000046395">
    <property type="component" value="Unassembled WGS sequence"/>
</dbReference>
<accession>A0A5S6QF46</accession>
<dbReference type="WBParaSite" id="TMUE_1000005809.1">
    <property type="protein sequence ID" value="TMUE_1000005809.1"/>
    <property type="gene ID" value="WBGene00299367"/>
</dbReference>
<reference evidence="2" key="1">
    <citation type="submission" date="2019-12" db="UniProtKB">
        <authorList>
            <consortium name="WormBaseParasite"/>
        </authorList>
    </citation>
    <scope>IDENTIFICATION</scope>
</reference>
<sequence length="173" mass="18923">MQIELAIFNKLLTAPSAFLRKGADEAEAARPSGRPRLLDAVQSYLVDCCAADLSIVAPSNGAGRWQLNQTCSGAALRLQSSKGSSDWRNEERTENVQKLSSRFDRHLEGLMAPLERSCRLEVSLAKRLSPVQLAGIELAGLFAKRKTSRRRHHAPSFNCLSRTDAVAMSFGAP</sequence>
<name>A0A5S6QF46_TRIMR</name>